<keyword evidence="2" id="KW-1185">Reference proteome</keyword>
<organism evidence="1 2">
    <name type="scientific">Salinicoccus halitifaciens</name>
    <dbReference type="NCBI Taxonomy" id="1073415"/>
    <lineage>
        <taxon>Bacteria</taxon>
        <taxon>Bacillati</taxon>
        <taxon>Bacillota</taxon>
        <taxon>Bacilli</taxon>
        <taxon>Bacillales</taxon>
        <taxon>Staphylococcaceae</taxon>
        <taxon>Salinicoccus</taxon>
    </lineage>
</organism>
<sequence length="191" mass="22134">MEKDDMMIKRIGSKNISEKALYRAIYKSLGLKARMNKTITPGHLQSHTVSKTLIHHPFWMVKSMVLADRPPFPPRKIPRMIFVDAVSGYRGIFSHVPPVTEEAPGEKIEPHITEEDLQKYVDDVRKRQIDKQYMLKKPRHETVETTLAHLPVYEVKVESAEVDETFYINANTGEDEQFLSERWTSKKDLLG</sequence>
<proteinExistence type="predicted"/>
<dbReference type="Proteomes" id="UP001549019">
    <property type="component" value="Unassembled WGS sequence"/>
</dbReference>
<gene>
    <name evidence="1" type="ORF">ABHD89_001174</name>
</gene>
<dbReference type="EMBL" id="JBDZDV010000002">
    <property type="protein sequence ID" value="MET3110772.1"/>
    <property type="molecule type" value="Genomic_DNA"/>
</dbReference>
<name>A0ABV2E8M8_9STAP</name>
<evidence type="ECO:0000313" key="1">
    <source>
        <dbReference type="EMBL" id="MET3110772.1"/>
    </source>
</evidence>
<reference evidence="1 2" key="1">
    <citation type="submission" date="2024-05" db="EMBL/GenBank/DDBJ databases">
        <title>Genomic Encyclopedia of Type Strains, Phase IV (KMG-IV): sequencing the most valuable type-strain genomes for metagenomic binning, comparative biology and taxonomic classification.</title>
        <authorList>
            <person name="Goeker M."/>
        </authorList>
    </citation>
    <scope>NUCLEOTIDE SEQUENCE [LARGE SCALE GENOMIC DNA]</scope>
    <source>
        <strain evidence="1 2">DSM 25286</strain>
    </source>
</reference>
<accession>A0ABV2E8M8</accession>
<comment type="caution">
    <text evidence="1">The sequence shown here is derived from an EMBL/GenBank/DDBJ whole genome shotgun (WGS) entry which is preliminary data.</text>
</comment>
<evidence type="ECO:0000313" key="2">
    <source>
        <dbReference type="Proteomes" id="UP001549019"/>
    </source>
</evidence>
<dbReference type="RefSeq" id="WP_230821642.1">
    <property type="nucleotide sequence ID" value="NZ_JAJNCU010000003.1"/>
</dbReference>
<protein>
    <submittedName>
        <fullName evidence="1">Uncharacterized protein</fullName>
    </submittedName>
</protein>